<keyword evidence="1" id="KW-0813">Transport</keyword>
<evidence type="ECO:0000256" key="1">
    <source>
        <dbReference type="ARBA" id="ARBA00022448"/>
    </source>
</evidence>
<dbReference type="PANTHER" id="PTHR43023:SF6">
    <property type="entry name" value="INTERMEMBRANE PHOSPHOLIPID TRANSPORT SYSTEM ATP-BINDING PROTEIN MLAF"/>
    <property type="match status" value="1"/>
</dbReference>
<name>I4AMF1_BERLS</name>
<dbReference type="InterPro" id="IPR003593">
    <property type="entry name" value="AAA+_ATPase"/>
</dbReference>
<dbReference type="RefSeq" id="WP_014798571.1">
    <property type="nucleotide sequence ID" value="NC_018018.1"/>
</dbReference>
<dbReference type="GO" id="GO:0016887">
    <property type="term" value="F:ATP hydrolysis activity"/>
    <property type="evidence" value="ECO:0007669"/>
    <property type="project" value="InterPro"/>
</dbReference>
<feature type="domain" description="ABC transporter" evidence="4">
    <location>
        <begin position="2"/>
        <end position="238"/>
    </location>
</feature>
<dbReference type="InterPro" id="IPR017871">
    <property type="entry name" value="ABC_transporter-like_CS"/>
</dbReference>
<evidence type="ECO:0000313" key="6">
    <source>
        <dbReference type="Proteomes" id="UP000006054"/>
    </source>
</evidence>
<keyword evidence="3" id="KW-0067">ATP-binding</keyword>
<reference evidence="6" key="1">
    <citation type="submission" date="2012-06" db="EMBL/GenBank/DDBJ databases">
        <title>The complete genome of Flexibacter litoralis DSM 6794.</title>
        <authorList>
            <person name="Lucas S."/>
            <person name="Copeland A."/>
            <person name="Lapidus A."/>
            <person name="Glavina del Rio T."/>
            <person name="Dalin E."/>
            <person name="Tice H."/>
            <person name="Bruce D."/>
            <person name="Goodwin L."/>
            <person name="Pitluck S."/>
            <person name="Peters L."/>
            <person name="Ovchinnikova G."/>
            <person name="Lu M."/>
            <person name="Kyrpides N."/>
            <person name="Mavromatis K."/>
            <person name="Ivanova N."/>
            <person name="Brettin T."/>
            <person name="Detter J.C."/>
            <person name="Han C."/>
            <person name="Larimer F."/>
            <person name="Land M."/>
            <person name="Hauser L."/>
            <person name="Markowitz V."/>
            <person name="Cheng J.-F."/>
            <person name="Hugenholtz P."/>
            <person name="Woyke T."/>
            <person name="Wu D."/>
            <person name="Spring S."/>
            <person name="Lang E."/>
            <person name="Kopitz M."/>
            <person name="Brambilla E."/>
            <person name="Klenk H.-P."/>
            <person name="Eisen J.A."/>
        </authorList>
    </citation>
    <scope>NUCLEOTIDE SEQUENCE [LARGE SCALE GENOMIC DNA]</scope>
    <source>
        <strain evidence="6">ATCC 23117 / DSM 6794 / NBRC 15988 / NCIMB 1366 / Sio-4</strain>
    </source>
</reference>
<evidence type="ECO:0000313" key="5">
    <source>
        <dbReference type="EMBL" id="AFM05136.1"/>
    </source>
</evidence>
<dbReference type="GO" id="GO:0005524">
    <property type="term" value="F:ATP binding"/>
    <property type="evidence" value="ECO:0007669"/>
    <property type="project" value="UniProtKB-KW"/>
</dbReference>
<evidence type="ECO:0000256" key="3">
    <source>
        <dbReference type="ARBA" id="ARBA00022840"/>
    </source>
</evidence>
<evidence type="ECO:0000259" key="4">
    <source>
        <dbReference type="PROSITE" id="PS50893"/>
    </source>
</evidence>
<gene>
    <name evidence="5" type="ordered locus">Fleli_2783</name>
</gene>
<dbReference type="EMBL" id="CP003345">
    <property type="protein sequence ID" value="AFM05136.1"/>
    <property type="molecule type" value="Genomic_DNA"/>
</dbReference>
<keyword evidence="6" id="KW-1185">Reference proteome</keyword>
<dbReference type="InterPro" id="IPR027417">
    <property type="entry name" value="P-loop_NTPase"/>
</dbReference>
<dbReference type="PATRIC" id="fig|880071.3.peg.2769"/>
<evidence type="ECO:0000256" key="2">
    <source>
        <dbReference type="ARBA" id="ARBA00022741"/>
    </source>
</evidence>
<sequence length="256" mass="28729">MITVKNIKKAFNGKEVLKGISAEFKQGVTNLIIGSSGTGKSVLLKCAVGLIKPDEGSVFFDGKNLYKSDREEQRAIREQIGMLFQGSALFDSMTVEQNVRFPLDMRTKMTDDEKLERVNFCLKRVGLEGVNDKKPAEISGGMMKRVGIARAIVMNPKYLFCDEPNSGLDPQTSIMIDNLILEITEEYNMTTIVVTHDMNSVMEIGKHIVFLSKGVKEWEGTKEQIVHSDVESLNDFVFSNSLMVAYKKSEEERANR</sequence>
<proteinExistence type="predicted"/>
<dbReference type="Proteomes" id="UP000006054">
    <property type="component" value="Chromosome"/>
</dbReference>
<dbReference type="STRING" id="880071.Fleli_2783"/>
<organism evidence="5 6">
    <name type="scientific">Bernardetia litoralis (strain ATCC 23117 / DSM 6794 / NBRC 15988 / NCIMB 1366 / Fx l1 / Sio-4)</name>
    <name type="common">Flexibacter litoralis</name>
    <dbReference type="NCBI Taxonomy" id="880071"/>
    <lineage>
        <taxon>Bacteria</taxon>
        <taxon>Pseudomonadati</taxon>
        <taxon>Bacteroidota</taxon>
        <taxon>Cytophagia</taxon>
        <taxon>Cytophagales</taxon>
        <taxon>Bernardetiaceae</taxon>
        <taxon>Bernardetia</taxon>
    </lineage>
</organism>
<dbReference type="Gene3D" id="3.40.50.300">
    <property type="entry name" value="P-loop containing nucleotide triphosphate hydrolases"/>
    <property type="match status" value="1"/>
</dbReference>
<accession>I4AMF1</accession>
<dbReference type="PROSITE" id="PS00211">
    <property type="entry name" value="ABC_TRANSPORTER_1"/>
    <property type="match status" value="1"/>
</dbReference>
<dbReference type="KEGG" id="fli:Fleli_2783"/>
<dbReference type="PROSITE" id="PS50893">
    <property type="entry name" value="ABC_TRANSPORTER_2"/>
    <property type="match status" value="1"/>
</dbReference>
<keyword evidence="2" id="KW-0547">Nucleotide-binding</keyword>
<protein>
    <submittedName>
        <fullName evidence="5">ABC-type transport system involved in resistance to organic solvents, ATPase component</fullName>
    </submittedName>
</protein>
<dbReference type="eggNOG" id="COG1127">
    <property type="taxonomic scope" value="Bacteria"/>
</dbReference>
<dbReference type="OrthoDB" id="1115710at2"/>
<dbReference type="PANTHER" id="PTHR43023">
    <property type="entry name" value="PROTEIN TRIGALACTOSYLDIACYLGLYCEROL 3, CHLOROPLASTIC"/>
    <property type="match status" value="1"/>
</dbReference>
<dbReference type="AlphaFoldDB" id="I4AMF1"/>
<dbReference type="SMART" id="SM00382">
    <property type="entry name" value="AAA"/>
    <property type="match status" value="1"/>
</dbReference>
<dbReference type="HOGENOM" id="CLU_000604_1_22_10"/>
<dbReference type="SUPFAM" id="SSF52540">
    <property type="entry name" value="P-loop containing nucleoside triphosphate hydrolases"/>
    <property type="match status" value="1"/>
</dbReference>
<dbReference type="InterPro" id="IPR003439">
    <property type="entry name" value="ABC_transporter-like_ATP-bd"/>
</dbReference>
<dbReference type="Pfam" id="PF00005">
    <property type="entry name" value="ABC_tran"/>
    <property type="match status" value="1"/>
</dbReference>